<name>A0A8I6SRM3_CIMLE</name>
<dbReference type="GeneID" id="112126234"/>
<keyword evidence="2" id="KW-1185">Reference proteome</keyword>
<organism evidence="1 2">
    <name type="scientific">Cimex lectularius</name>
    <name type="common">Bed bug</name>
    <name type="synonym">Acanthia lectularia</name>
    <dbReference type="NCBI Taxonomy" id="79782"/>
    <lineage>
        <taxon>Eukaryota</taxon>
        <taxon>Metazoa</taxon>
        <taxon>Ecdysozoa</taxon>
        <taxon>Arthropoda</taxon>
        <taxon>Hexapoda</taxon>
        <taxon>Insecta</taxon>
        <taxon>Pterygota</taxon>
        <taxon>Neoptera</taxon>
        <taxon>Paraneoptera</taxon>
        <taxon>Hemiptera</taxon>
        <taxon>Heteroptera</taxon>
        <taxon>Panheteroptera</taxon>
        <taxon>Cimicomorpha</taxon>
        <taxon>Cimicidae</taxon>
        <taxon>Cimex</taxon>
    </lineage>
</organism>
<dbReference type="KEGG" id="clec:112126234"/>
<protein>
    <submittedName>
        <fullName evidence="1">Uncharacterized protein</fullName>
    </submittedName>
</protein>
<accession>A0A8I6SRM3</accession>
<dbReference type="RefSeq" id="XP_024080673.1">
    <property type="nucleotide sequence ID" value="XM_024224905.1"/>
</dbReference>
<reference evidence="1" key="1">
    <citation type="submission" date="2022-01" db="UniProtKB">
        <authorList>
            <consortium name="EnsemblMetazoa"/>
        </authorList>
    </citation>
    <scope>IDENTIFICATION</scope>
</reference>
<sequence length="243" mass="27475">MVEVRSKSSGGCLSVLVNAEFLVSVYSCILGLLKKATSDQDPLGTLYILTRKGDVGIKEIYPSRRFTVLRDSHCYIHNYCYLDLTVRVVPERSFVKLVSNELRKRLLDYSLASCHLATLTYKDELHRTGISLTNVGNCICKTCTSGAHDCDVFRRYSQNYLMCFESAENVDKGSALICEQDSFLGLVTDTVTIDGSNYYVSVVFLEHLEFSKRVYSAAISQKFPTAYVFKFYFLWNIITSVSL</sequence>
<dbReference type="Proteomes" id="UP000494040">
    <property type="component" value="Unassembled WGS sequence"/>
</dbReference>
<dbReference type="EnsemblMetazoa" id="XM_024224905.1">
    <property type="protein sequence ID" value="XP_024080673.1"/>
    <property type="gene ID" value="LOC112126234"/>
</dbReference>
<dbReference type="AlphaFoldDB" id="A0A8I6SRM3"/>
<evidence type="ECO:0000313" key="1">
    <source>
        <dbReference type="EnsemblMetazoa" id="XP_024080673.1"/>
    </source>
</evidence>
<proteinExistence type="predicted"/>
<evidence type="ECO:0000313" key="2">
    <source>
        <dbReference type="Proteomes" id="UP000494040"/>
    </source>
</evidence>